<reference evidence="1 4" key="2">
    <citation type="submission" date="2018-07" db="EMBL/GenBank/DDBJ databases">
        <title>Genomic Encyclopedia of Archaeal and Bacterial Type Strains, Phase II (KMG-II): from individual species to whole genera.</title>
        <authorList>
            <person name="Goeker M."/>
        </authorList>
    </citation>
    <scope>NUCLEOTIDE SEQUENCE [LARGE SCALE GENOMIC DNA]</scope>
    <source>
        <strain evidence="1 4">JA575</strain>
    </source>
</reference>
<evidence type="ECO:0000313" key="2">
    <source>
        <dbReference type="EMBL" id="SSW89365.1"/>
    </source>
</evidence>
<evidence type="ECO:0000313" key="4">
    <source>
        <dbReference type="Proteomes" id="UP000256343"/>
    </source>
</evidence>
<dbReference type="Proteomes" id="UP000256343">
    <property type="component" value="Unassembled WGS sequence"/>
</dbReference>
<dbReference type="EMBL" id="QRDT01000002">
    <property type="protein sequence ID" value="RED42005.1"/>
    <property type="molecule type" value="Genomic_DNA"/>
</dbReference>
<evidence type="ECO:0000313" key="1">
    <source>
        <dbReference type="EMBL" id="RED42005.1"/>
    </source>
</evidence>
<evidence type="ECO:0000313" key="3">
    <source>
        <dbReference type="Proteomes" id="UP000252631"/>
    </source>
</evidence>
<sequence>MPKARFSLSAPAMIPNASSTLRNSVTIFPFAPFGRFSRISRPAL</sequence>
<reference evidence="2 3" key="1">
    <citation type="submission" date="2017-08" db="EMBL/GenBank/DDBJ databases">
        <authorList>
            <person name="de Groot N.N."/>
        </authorList>
    </citation>
    <scope>NUCLEOTIDE SEQUENCE [LARGE SCALE GENOMIC DNA]</scope>
    <source>
        <strain evidence="2 3">JA575</strain>
    </source>
</reference>
<name>A0A336JHW5_9BRAD</name>
<accession>A0A336JHW5</accession>
<dbReference type="Proteomes" id="UP000252631">
    <property type="component" value="Unassembled WGS sequence"/>
</dbReference>
<protein>
    <submittedName>
        <fullName evidence="2">Uncharacterized protein</fullName>
    </submittedName>
</protein>
<keyword evidence="4" id="KW-1185">Reference proteome</keyword>
<gene>
    <name evidence="1" type="ORF">BJ125_102174</name>
    <name evidence="2" type="ORF">SAMN05892882_102174</name>
</gene>
<organism evidence="2 3">
    <name type="scientific">Rhodopseudomonas pentothenatexigens</name>
    <dbReference type="NCBI Taxonomy" id="999699"/>
    <lineage>
        <taxon>Bacteria</taxon>
        <taxon>Pseudomonadati</taxon>
        <taxon>Pseudomonadota</taxon>
        <taxon>Alphaproteobacteria</taxon>
        <taxon>Hyphomicrobiales</taxon>
        <taxon>Nitrobacteraceae</taxon>
        <taxon>Rhodopseudomonas</taxon>
    </lineage>
</organism>
<proteinExistence type="predicted"/>
<dbReference type="AlphaFoldDB" id="A0A336JHW5"/>
<dbReference type="EMBL" id="UFQQ01000002">
    <property type="protein sequence ID" value="SSW89365.1"/>
    <property type="molecule type" value="Genomic_DNA"/>
</dbReference>